<protein>
    <submittedName>
        <fullName evidence="3">Uncharacterized protein</fullName>
    </submittedName>
</protein>
<keyword evidence="2" id="KW-0732">Signal</keyword>
<dbReference type="OrthoDB" id="6159421at2759"/>
<organism evidence="3 4">
    <name type="scientific">Stylophora pistillata</name>
    <name type="common">Smooth cauliflower coral</name>
    <dbReference type="NCBI Taxonomy" id="50429"/>
    <lineage>
        <taxon>Eukaryota</taxon>
        <taxon>Metazoa</taxon>
        <taxon>Cnidaria</taxon>
        <taxon>Anthozoa</taxon>
        <taxon>Hexacorallia</taxon>
        <taxon>Scleractinia</taxon>
        <taxon>Astrocoeniina</taxon>
        <taxon>Pocilloporidae</taxon>
        <taxon>Stylophora</taxon>
    </lineage>
</organism>
<sequence>MLLLLLLVLDWLHPDVMAVGNDSSGSDSTVGATSACGKEAVMVDGRIICGETHAYHCLCSAPPGICFVDDGGDVVCVGAGNHTVDEVLGVVVMNGFPGKFSCMARALSPFVSTKGTTNYARRCRLLVDVGSHVLRSTFDKIHPPATLHTVLGCASVRHTTLQSQYKGNKCSIPRNAGSYSLEKMQHNFKDKIEKIETEIKDVPILSSDTAKGFHEKIIGEIVKMGNELKEVKEKLCTLAAPVAESEDEVCNFFLKSFWKNPRSNEEDTYETGEPNERDEGKAGFPDSFNRRKPGSRLFDIISHSRVIFLNPGNHLQDGKRHKAVASQRFSKSQKHSSTSEKFGACVPNSRSHNDQVTVAEAAWCMKVAGDIVADSIVSTLEEVGLNKEQFLSMGSDGANVNKTIWKSLNKHLKHIYMLINAVLTLFHGNAAVEQSLSIDKQAIRANRTLLTHESLSGIRQVKDAVTATDEKIHVMDFSTELISCTRKAYYRYRQRLEEQKKQEEAQKNERVRSEEAEKHKKIAEEKEFEERKRKL</sequence>
<evidence type="ECO:0000313" key="3">
    <source>
        <dbReference type="EMBL" id="PFX18939.1"/>
    </source>
</evidence>
<dbReference type="Proteomes" id="UP000225706">
    <property type="component" value="Unassembled WGS sequence"/>
</dbReference>
<keyword evidence="4" id="KW-1185">Reference proteome</keyword>
<feature type="region of interest" description="Disordered" evidence="1">
    <location>
        <begin position="263"/>
        <end position="290"/>
    </location>
</feature>
<feature type="region of interest" description="Disordered" evidence="1">
    <location>
        <begin position="319"/>
        <end position="345"/>
    </location>
</feature>
<evidence type="ECO:0000313" key="4">
    <source>
        <dbReference type="Proteomes" id="UP000225706"/>
    </source>
</evidence>
<comment type="caution">
    <text evidence="3">The sequence shown here is derived from an EMBL/GenBank/DDBJ whole genome shotgun (WGS) entry which is preliminary data.</text>
</comment>
<feature type="signal peptide" evidence="2">
    <location>
        <begin position="1"/>
        <end position="18"/>
    </location>
</feature>
<feature type="chain" id="PRO_5012157066" evidence="2">
    <location>
        <begin position="19"/>
        <end position="535"/>
    </location>
</feature>
<dbReference type="EMBL" id="LSMT01000384">
    <property type="protein sequence ID" value="PFX18939.1"/>
    <property type="molecule type" value="Genomic_DNA"/>
</dbReference>
<reference evidence="4" key="1">
    <citation type="journal article" date="2017" name="bioRxiv">
        <title>Comparative analysis of the genomes of Stylophora pistillata and Acropora digitifera provides evidence for extensive differences between species of corals.</title>
        <authorList>
            <person name="Voolstra C.R."/>
            <person name="Li Y."/>
            <person name="Liew Y.J."/>
            <person name="Baumgarten S."/>
            <person name="Zoccola D."/>
            <person name="Flot J.-F."/>
            <person name="Tambutte S."/>
            <person name="Allemand D."/>
            <person name="Aranda M."/>
        </authorList>
    </citation>
    <scope>NUCLEOTIDE SEQUENCE [LARGE SCALE GENOMIC DNA]</scope>
</reference>
<gene>
    <name evidence="3" type="ORF">AWC38_SpisGene16678</name>
</gene>
<evidence type="ECO:0000256" key="1">
    <source>
        <dbReference type="SAM" id="MobiDB-lite"/>
    </source>
</evidence>
<evidence type="ECO:0000256" key="2">
    <source>
        <dbReference type="SAM" id="SignalP"/>
    </source>
</evidence>
<feature type="region of interest" description="Disordered" evidence="1">
    <location>
        <begin position="498"/>
        <end position="535"/>
    </location>
</feature>
<accession>A0A2B4RQ62</accession>
<feature type="compositionally biased region" description="Polar residues" evidence="1">
    <location>
        <begin position="327"/>
        <end position="340"/>
    </location>
</feature>
<proteinExistence type="predicted"/>
<dbReference type="AlphaFoldDB" id="A0A2B4RQ62"/>
<name>A0A2B4RQ62_STYPI</name>